<dbReference type="Pfam" id="PF13833">
    <property type="entry name" value="EF-hand_8"/>
    <property type="match status" value="1"/>
</dbReference>
<keyword evidence="8" id="KW-0106">Calcium</keyword>
<keyword evidence="6" id="KW-0677">Repeat</keyword>
<dbReference type="GO" id="GO:1990246">
    <property type="term" value="C:uniplex complex"/>
    <property type="evidence" value="ECO:0007669"/>
    <property type="project" value="TreeGrafter"/>
</dbReference>
<protein>
    <submittedName>
        <fullName evidence="15">Calcium uptake protein 1, mitochondrial isoform X2</fullName>
    </submittedName>
</protein>
<keyword evidence="10" id="KW-0406">Ion transport</keyword>
<evidence type="ECO:0000256" key="4">
    <source>
        <dbReference type="ARBA" id="ARBA00022568"/>
    </source>
</evidence>
<dbReference type="EMBL" id="JAKMXF010000334">
    <property type="protein sequence ID" value="KAI6647957.1"/>
    <property type="molecule type" value="Genomic_DNA"/>
</dbReference>
<keyword evidence="9" id="KW-0809">Transit peptide</keyword>
<keyword evidence="12" id="KW-0472">Membrane</keyword>
<dbReference type="Pfam" id="PF13202">
    <property type="entry name" value="EF-hand_5"/>
    <property type="match status" value="1"/>
</dbReference>
<evidence type="ECO:0000256" key="1">
    <source>
        <dbReference type="ARBA" id="ARBA00004273"/>
    </source>
</evidence>
<comment type="subcellular location">
    <subcellularLocation>
        <location evidence="1">Mitochondrion inner membrane</location>
    </subcellularLocation>
    <subcellularLocation>
        <location evidence="2">Mitochondrion intermembrane space</location>
    </subcellularLocation>
</comment>
<evidence type="ECO:0000256" key="6">
    <source>
        <dbReference type="ARBA" id="ARBA00022737"/>
    </source>
</evidence>
<keyword evidence="16" id="KW-1185">Reference proteome</keyword>
<evidence type="ECO:0000313" key="16">
    <source>
        <dbReference type="Proteomes" id="UP001165289"/>
    </source>
</evidence>
<evidence type="ECO:0000256" key="12">
    <source>
        <dbReference type="ARBA" id="ARBA00023136"/>
    </source>
</evidence>
<comment type="caution">
    <text evidence="15">The sequence shown here is derived from an EMBL/GenBank/DDBJ whole genome shotgun (WGS) entry which is preliminary data.</text>
</comment>
<name>A0AAV7JGE4_9METZ</name>
<dbReference type="InterPro" id="IPR018247">
    <property type="entry name" value="EF_Hand_1_Ca_BS"/>
</dbReference>
<dbReference type="PANTHER" id="PTHR12294:SF1">
    <property type="entry name" value="CALCIUM UPTAKE PROTEIN 1, MITOCHONDRIAL"/>
    <property type="match status" value="1"/>
</dbReference>
<dbReference type="Gene3D" id="1.10.238.10">
    <property type="entry name" value="EF-hand"/>
    <property type="match status" value="2"/>
</dbReference>
<keyword evidence="3" id="KW-0813">Transport</keyword>
<dbReference type="PROSITE" id="PS50222">
    <property type="entry name" value="EF_HAND_2"/>
    <property type="match status" value="1"/>
</dbReference>
<dbReference type="AlphaFoldDB" id="A0AAV7JGE4"/>
<evidence type="ECO:0000259" key="14">
    <source>
        <dbReference type="PROSITE" id="PS50222"/>
    </source>
</evidence>
<proteinExistence type="inferred from homology"/>
<evidence type="ECO:0000256" key="10">
    <source>
        <dbReference type="ARBA" id="ARBA00023065"/>
    </source>
</evidence>
<dbReference type="PANTHER" id="PTHR12294">
    <property type="entry name" value="EF HAND DOMAIN FAMILY A1,A2-RELATED"/>
    <property type="match status" value="1"/>
</dbReference>
<dbReference type="SMART" id="SM00054">
    <property type="entry name" value="EFh"/>
    <property type="match status" value="3"/>
</dbReference>
<gene>
    <name evidence="15" type="ORF">LOD99_8285</name>
</gene>
<dbReference type="InterPro" id="IPR011992">
    <property type="entry name" value="EF-hand-dom_pair"/>
</dbReference>
<dbReference type="GO" id="GO:0005758">
    <property type="term" value="C:mitochondrial intermembrane space"/>
    <property type="evidence" value="ECO:0007669"/>
    <property type="project" value="UniProtKB-SubCell"/>
</dbReference>
<dbReference type="Proteomes" id="UP001165289">
    <property type="component" value="Unassembled WGS sequence"/>
</dbReference>
<evidence type="ECO:0000256" key="13">
    <source>
        <dbReference type="ARBA" id="ARBA00038333"/>
    </source>
</evidence>
<sequence>MALYKTILLPPRIAETLLITSSYTCNARRYSNTRFHQSTFNWRLYIASGLCITSYFLYKHNYGTNVLCEEALNPTETMPDKIQLKTNAFKRRYTLNYENRIRMYSLPDKIFRYFASIQVEFPDGRTEVFMNPDDFVRSIIPNEMQPTNVDLDHFHKVKSESQTLKHLSAAKSTKSTRFFHTLSTESNGLISLSEYIFLLTILMVPKRKLELIFKAMDLSGDNLVEYEEFQRIEQLIRSRYSGLKVVSANLNNTGGLGEYLFGKDLSKKLSLQELEKFYDDIHHDILKMEFDIYNPTNGKLSEYKFAKFIINSCDFKQDKVEKYLERIEKKFTKKVSQGISFDQAELLMTAVKDIDSIDVALNMYFMGGLSIPQDEFRYVIKCITKIELDEHLVSVLFTLLDQDGDGMLSRKEFVRVIKRRSARGFNKPRDFGFARAVSALFQCGKKVISINSQPTAG</sequence>
<dbReference type="GO" id="GO:0036444">
    <property type="term" value="P:calcium import into the mitochondrion"/>
    <property type="evidence" value="ECO:0007669"/>
    <property type="project" value="TreeGrafter"/>
</dbReference>
<feature type="domain" description="EF-hand" evidence="14">
    <location>
        <begin position="388"/>
        <end position="423"/>
    </location>
</feature>
<accession>A0AAV7JGE4</accession>
<evidence type="ECO:0000256" key="7">
    <source>
        <dbReference type="ARBA" id="ARBA00022792"/>
    </source>
</evidence>
<dbReference type="InterPro" id="IPR039800">
    <property type="entry name" value="MICU1/2/3"/>
</dbReference>
<evidence type="ECO:0000256" key="11">
    <source>
        <dbReference type="ARBA" id="ARBA00023128"/>
    </source>
</evidence>
<keyword evidence="5" id="KW-0479">Metal-binding</keyword>
<evidence type="ECO:0000313" key="15">
    <source>
        <dbReference type="EMBL" id="KAI6647957.1"/>
    </source>
</evidence>
<reference evidence="15 16" key="1">
    <citation type="journal article" date="2023" name="BMC Biol.">
        <title>The compact genome of the sponge Oopsacas minuta (Hexactinellida) is lacking key metazoan core genes.</title>
        <authorList>
            <person name="Santini S."/>
            <person name="Schenkelaars Q."/>
            <person name="Jourda C."/>
            <person name="Duchesne M."/>
            <person name="Belahbib H."/>
            <person name="Rocher C."/>
            <person name="Selva M."/>
            <person name="Riesgo A."/>
            <person name="Vervoort M."/>
            <person name="Leys S.P."/>
            <person name="Kodjabachian L."/>
            <person name="Le Bivic A."/>
            <person name="Borchiellini C."/>
            <person name="Claverie J.M."/>
            <person name="Renard E."/>
        </authorList>
    </citation>
    <scope>NUCLEOTIDE SEQUENCE [LARGE SCALE GENOMIC DNA]</scope>
    <source>
        <strain evidence="15">SPO-2</strain>
    </source>
</reference>
<organism evidence="15 16">
    <name type="scientific">Oopsacas minuta</name>
    <dbReference type="NCBI Taxonomy" id="111878"/>
    <lineage>
        <taxon>Eukaryota</taxon>
        <taxon>Metazoa</taxon>
        <taxon>Porifera</taxon>
        <taxon>Hexactinellida</taxon>
        <taxon>Hexasterophora</taxon>
        <taxon>Lyssacinosida</taxon>
        <taxon>Leucopsacidae</taxon>
        <taxon>Oopsacas</taxon>
    </lineage>
</organism>
<keyword evidence="11" id="KW-0496">Mitochondrion</keyword>
<evidence type="ECO:0000256" key="5">
    <source>
        <dbReference type="ARBA" id="ARBA00022723"/>
    </source>
</evidence>
<dbReference type="GO" id="GO:0005509">
    <property type="term" value="F:calcium ion binding"/>
    <property type="evidence" value="ECO:0007669"/>
    <property type="project" value="InterPro"/>
</dbReference>
<comment type="similarity">
    <text evidence="13">Belongs to the MICU1 family. MICU1 subfamily.</text>
</comment>
<evidence type="ECO:0000256" key="2">
    <source>
        <dbReference type="ARBA" id="ARBA00004569"/>
    </source>
</evidence>
<evidence type="ECO:0000256" key="8">
    <source>
        <dbReference type="ARBA" id="ARBA00022837"/>
    </source>
</evidence>
<evidence type="ECO:0000256" key="9">
    <source>
        <dbReference type="ARBA" id="ARBA00022946"/>
    </source>
</evidence>
<keyword evidence="4" id="KW-0109">Calcium transport</keyword>
<dbReference type="GO" id="GO:0051560">
    <property type="term" value="P:mitochondrial calcium ion homeostasis"/>
    <property type="evidence" value="ECO:0007669"/>
    <property type="project" value="TreeGrafter"/>
</dbReference>
<dbReference type="PROSITE" id="PS00018">
    <property type="entry name" value="EF_HAND_1"/>
    <property type="match status" value="2"/>
</dbReference>
<dbReference type="InterPro" id="IPR002048">
    <property type="entry name" value="EF_hand_dom"/>
</dbReference>
<dbReference type="SUPFAM" id="SSF47473">
    <property type="entry name" value="EF-hand"/>
    <property type="match status" value="2"/>
</dbReference>
<keyword evidence="7" id="KW-0999">Mitochondrion inner membrane</keyword>
<evidence type="ECO:0000256" key="3">
    <source>
        <dbReference type="ARBA" id="ARBA00022448"/>
    </source>
</evidence>